<proteinExistence type="predicted"/>
<evidence type="ECO:0000313" key="3">
    <source>
        <dbReference type="Proteomes" id="UP000276770"/>
    </source>
</evidence>
<name>A0A3L7JVA8_9BACI</name>
<evidence type="ECO:0000313" key="2">
    <source>
        <dbReference type="EMBL" id="RLQ94235.1"/>
    </source>
</evidence>
<dbReference type="NCBIfam" id="TIGR02832">
    <property type="entry name" value="spo_yunB"/>
    <property type="match status" value="1"/>
</dbReference>
<accession>A0A3L7JVA8</accession>
<dbReference type="PIRSF" id="PIRSF021383">
    <property type="entry name" value="YunB"/>
    <property type="match status" value="1"/>
</dbReference>
<sequence length="258" mass="28982">MLRKNKSKFKRKYGPLPFRYVFLITFIFFCFSTAISLVVINKNIEPILMSIAETKATQFGSQAINDAISKKISENIDIDKLIVTRGSGDDLSYSFNPQIYNRVISEATTRVQKYLDLMENGEIDDLEDLYRDINIDYEESKQQHGIVYYVPLGMATKQTLFSNLGPKIPVKLEILGAVTSNVETKIVETGINNTYLEVYINVKIQMNVIIPLRSKPIEISNSVKIGDLFHPGKVPLYYNGGGGKDNFNPVVIPPGSGN</sequence>
<dbReference type="EMBL" id="RCVZ01000010">
    <property type="protein sequence ID" value="RLQ94235.1"/>
    <property type="molecule type" value="Genomic_DNA"/>
</dbReference>
<keyword evidence="1" id="KW-0472">Membrane</keyword>
<keyword evidence="1" id="KW-0812">Transmembrane</keyword>
<organism evidence="2 3">
    <name type="scientific">Falsibacillus albus</name>
    <dbReference type="NCBI Taxonomy" id="2478915"/>
    <lineage>
        <taxon>Bacteria</taxon>
        <taxon>Bacillati</taxon>
        <taxon>Bacillota</taxon>
        <taxon>Bacilli</taxon>
        <taxon>Bacillales</taxon>
        <taxon>Bacillaceae</taxon>
        <taxon>Falsibacillus</taxon>
    </lineage>
</organism>
<dbReference type="OrthoDB" id="1649278at2"/>
<dbReference type="Pfam" id="PF09560">
    <property type="entry name" value="Spore_YunB"/>
    <property type="match status" value="1"/>
</dbReference>
<dbReference type="RefSeq" id="WP_121681326.1">
    <property type="nucleotide sequence ID" value="NZ_RCVZ01000010.1"/>
</dbReference>
<keyword evidence="3" id="KW-1185">Reference proteome</keyword>
<evidence type="ECO:0000256" key="1">
    <source>
        <dbReference type="SAM" id="Phobius"/>
    </source>
</evidence>
<comment type="caution">
    <text evidence="2">The sequence shown here is derived from an EMBL/GenBank/DDBJ whole genome shotgun (WGS) entry which is preliminary data.</text>
</comment>
<gene>
    <name evidence="2" type="primary">yunB</name>
    <name evidence="2" type="ORF">D9X91_14310</name>
</gene>
<protein>
    <submittedName>
        <fullName evidence="2">Sporulation protein YunB</fullName>
    </submittedName>
</protein>
<dbReference type="Proteomes" id="UP000276770">
    <property type="component" value="Unassembled WGS sequence"/>
</dbReference>
<reference evidence="2 3" key="1">
    <citation type="submission" date="2018-10" db="EMBL/GenBank/DDBJ databases">
        <title>Falsibacillus sp. genome draft.</title>
        <authorList>
            <person name="Shi S."/>
        </authorList>
    </citation>
    <scope>NUCLEOTIDE SEQUENCE [LARGE SCALE GENOMIC DNA]</scope>
    <source>
        <strain evidence="2 3">GY 10110</strain>
    </source>
</reference>
<keyword evidence="1" id="KW-1133">Transmembrane helix</keyword>
<dbReference type="InterPro" id="IPR014197">
    <property type="entry name" value="Sporulation_prot_YunB"/>
</dbReference>
<feature type="transmembrane region" description="Helical" evidence="1">
    <location>
        <begin position="20"/>
        <end position="40"/>
    </location>
</feature>
<dbReference type="AlphaFoldDB" id="A0A3L7JVA8"/>